<dbReference type="Proteomes" id="UP000287651">
    <property type="component" value="Unassembled WGS sequence"/>
</dbReference>
<dbReference type="EMBL" id="AMZH03023448">
    <property type="protein sequence ID" value="RRT36544.1"/>
    <property type="molecule type" value="Genomic_DNA"/>
</dbReference>
<proteinExistence type="predicted"/>
<evidence type="ECO:0000313" key="1">
    <source>
        <dbReference type="EMBL" id="RRT36544.1"/>
    </source>
</evidence>
<organism evidence="1 2">
    <name type="scientific">Ensete ventricosum</name>
    <name type="common">Abyssinian banana</name>
    <name type="synonym">Musa ensete</name>
    <dbReference type="NCBI Taxonomy" id="4639"/>
    <lineage>
        <taxon>Eukaryota</taxon>
        <taxon>Viridiplantae</taxon>
        <taxon>Streptophyta</taxon>
        <taxon>Embryophyta</taxon>
        <taxon>Tracheophyta</taxon>
        <taxon>Spermatophyta</taxon>
        <taxon>Magnoliopsida</taxon>
        <taxon>Liliopsida</taxon>
        <taxon>Zingiberales</taxon>
        <taxon>Musaceae</taxon>
        <taxon>Ensete</taxon>
    </lineage>
</organism>
<sequence length="84" mass="8952">MGGGGTWVPIIERTPPTDPDRFLIQPVITTSVGLAAKTETGKAVGGGVMTHGDRRLRRLTSIGCMKGVEVYQKRGCVVDHLASF</sequence>
<evidence type="ECO:0000313" key="2">
    <source>
        <dbReference type="Proteomes" id="UP000287651"/>
    </source>
</evidence>
<dbReference type="AlphaFoldDB" id="A0A426XAR2"/>
<protein>
    <submittedName>
        <fullName evidence="1">Uncharacterized protein</fullName>
    </submittedName>
</protein>
<reference evidence="1 2" key="1">
    <citation type="journal article" date="2014" name="Agronomy (Basel)">
        <title>A Draft Genome Sequence for Ensete ventricosum, the Drought-Tolerant Tree Against Hunger.</title>
        <authorList>
            <person name="Harrison J."/>
            <person name="Moore K.A."/>
            <person name="Paszkiewicz K."/>
            <person name="Jones T."/>
            <person name="Grant M."/>
            <person name="Ambacheew D."/>
            <person name="Muzemil S."/>
            <person name="Studholme D.J."/>
        </authorList>
    </citation>
    <scope>NUCLEOTIDE SEQUENCE [LARGE SCALE GENOMIC DNA]</scope>
</reference>
<accession>A0A426XAR2</accession>
<gene>
    <name evidence="1" type="ORF">B296_00034074</name>
</gene>
<name>A0A426XAR2_ENSVE</name>
<comment type="caution">
    <text evidence="1">The sequence shown here is derived from an EMBL/GenBank/DDBJ whole genome shotgun (WGS) entry which is preliminary data.</text>
</comment>